<comment type="caution">
    <text evidence="1">The sequence shown here is derived from an EMBL/GenBank/DDBJ whole genome shotgun (WGS) entry which is preliminary data.</text>
</comment>
<name>A0A9P9Y6L4_9HYPO</name>
<organism evidence="1 2">
    <name type="scientific">Emericellopsis cladophorae</name>
    <dbReference type="NCBI Taxonomy" id="2686198"/>
    <lineage>
        <taxon>Eukaryota</taxon>
        <taxon>Fungi</taxon>
        <taxon>Dikarya</taxon>
        <taxon>Ascomycota</taxon>
        <taxon>Pezizomycotina</taxon>
        <taxon>Sordariomycetes</taxon>
        <taxon>Hypocreomycetidae</taxon>
        <taxon>Hypocreales</taxon>
        <taxon>Bionectriaceae</taxon>
        <taxon>Emericellopsis</taxon>
    </lineage>
</organism>
<keyword evidence="2" id="KW-1185">Reference proteome</keyword>
<reference evidence="1" key="1">
    <citation type="journal article" date="2021" name="J Fungi (Basel)">
        <title>Genomic and Metabolomic Analyses of the Marine Fungus Emericellopsis cladophorae: Insights into Saltwater Adaptability Mechanisms and Its Biosynthetic Potential.</title>
        <authorList>
            <person name="Goncalves M.F.M."/>
            <person name="Hilario S."/>
            <person name="Van de Peer Y."/>
            <person name="Esteves A.C."/>
            <person name="Alves A."/>
        </authorList>
    </citation>
    <scope>NUCLEOTIDE SEQUENCE</scope>
    <source>
        <strain evidence="1">MUM 19.33</strain>
    </source>
</reference>
<sequence length="143" mass="15640">MEPTIVAGAASDATSVADVFLEAMAPNALQRTQFPDSAGERFVRDWFAQDVVRHVQDANKGLLVTRSRDGEIISFVKWRVHAPRAPQEATTPGEQDTWPETSNVKVLEAYTALTAKVREDVLGQTAYYRALPSHAGQTGVVES</sequence>
<evidence type="ECO:0000313" key="2">
    <source>
        <dbReference type="Proteomes" id="UP001055219"/>
    </source>
</evidence>
<proteinExistence type="predicted"/>
<dbReference type="RefSeq" id="XP_051365089.1">
    <property type="nucleotide sequence ID" value="XM_051503469.1"/>
</dbReference>
<accession>A0A9P9Y6L4</accession>
<dbReference type="AlphaFoldDB" id="A0A9P9Y6L4"/>
<gene>
    <name evidence="1" type="ORF">J7T54_004779</name>
</gene>
<evidence type="ECO:0000313" key="1">
    <source>
        <dbReference type="EMBL" id="KAI6784233.1"/>
    </source>
</evidence>
<protein>
    <submittedName>
        <fullName evidence="1">Uncharacterized protein</fullName>
    </submittedName>
</protein>
<dbReference type="Gene3D" id="3.40.630.30">
    <property type="match status" value="1"/>
</dbReference>
<dbReference type="OrthoDB" id="61113at2759"/>
<dbReference type="Proteomes" id="UP001055219">
    <property type="component" value="Unassembled WGS sequence"/>
</dbReference>
<reference evidence="1" key="2">
    <citation type="submission" date="2022-07" db="EMBL/GenBank/DDBJ databases">
        <authorList>
            <person name="Goncalves M.F.M."/>
            <person name="Hilario S."/>
            <person name="Van De Peer Y."/>
            <person name="Esteves A.C."/>
            <person name="Alves A."/>
        </authorList>
    </citation>
    <scope>NUCLEOTIDE SEQUENCE</scope>
    <source>
        <strain evidence="1">MUM 19.33</strain>
    </source>
</reference>
<dbReference type="GeneID" id="75831265"/>
<dbReference type="EMBL" id="JAGIXG020000005">
    <property type="protein sequence ID" value="KAI6784233.1"/>
    <property type="molecule type" value="Genomic_DNA"/>
</dbReference>